<accession>X6L7J9</accession>
<evidence type="ECO:0000313" key="3">
    <source>
        <dbReference type="Proteomes" id="UP000023152"/>
    </source>
</evidence>
<reference evidence="2 3" key="1">
    <citation type="journal article" date="2013" name="Curr. Biol.">
        <title>The Genome of the Foraminiferan Reticulomyxa filosa.</title>
        <authorList>
            <person name="Glockner G."/>
            <person name="Hulsmann N."/>
            <person name="Schleicher M."/>
            <person name="Noegel A.A."/>
            <person name="Eichinger L."/>
            <person name="Gallinger C."/>
            <person name="Pawlowski J."/>
            <person name="Sierra R."/>
            <person name="Euteneuer U."/>
            <person name="Pillet L."/>
            <person name="Moustafa A."/>
            <person name="Platzer M."/>
            <person name="Groth M."/>
            <person name="Szafranski K."/>
            <person name="Schliwa M."/>
        </authorList>
    </citation>
    <scope>NUCLEOTIDE SEQUENCE [LARGE SCALE GENOMIC DNA]</scope>
</reference>
<keyword evidence="1" id="KW-1133">Transmembrane helix</keyword>
<evidence type="ECO:0000256" key="1">
    <source>
        <dbReference type="SAM" id="Phobius"/>
    </source>
</evidence>
<sequence>MKVTIDIFPEQATWLKVVSKLNGNKKNKEKEEHVKVIYPVSIERDVQVKTQAPQKYVGIPDNHLKINLIDVFLPKDVIILVERDNKSQSSLPWSLINGKIFNLEIFWTLKLYIYIYVYVHLYIYNIYILFKFIYLFFF</sequence>
<dbReference type="EMBL" id="ASPP01048553">
    <property type="protein sequence ID" value="ETN97807.1"/>
    <property type="molecule type" value="Genomic_DNA"/>
</dbReference>
<evidence type="ECO:0000313" key="2">
    <source>
        <dbReference type="EMBL" id="ETN97807.1"/>
    </source>
</evidence>
<dbReference type="AlphaFoldDB" id="X6L7J9"/>
<proteinExistence type="predicted"/>
<organism evidence="2 3">
    <name type="scientific">Reticulomyxa filosa</name>
    <dbReference type="NCBI Taxonomy" id="46433"/>
    <lineage>
        <taxon>Eukaryota</taxon>
        <taxon>Sar</taxon>
        <taxon>Rhizaria</taxon>
        <taxon>Retaria</taxon>
        <taxon>Foraminifera</taxon>
        <taxon>Monothalamids</taxon>
        <taxon>Reticulomyxidae</taxon>
        <taxon>Reticulomyxa</taxon>
    </lineage>
</organism>
<comment type="caution">
    <text evidence="2">The sequence shown here is derived from an EMBL/GenBank/DDBJ whole genome shotgun (WGS) entry which is preliminary data.</text>
</comment>
<gene>
    <name evidence="2" type="ORF">RFI_39719</name>
</gene>
<dbReference type="Proteomes" id="UP000023152">
    <property type="component" value="Unassembled WGS sequence"/>
</dbReference>
<keyword evidence="3" id="KW-1185">Reference proteome</keyword>
<name>X6L7J9_RETFI</name>
<protein>
    <submittedName>
        <fullName evidence="2">Uncharacterized protein</fullName>
    </submittedName>
</protein>
<keyword evidence="1" id="KW-0472">Membrane</keyword>
<keyword evidence="1" id="KW-0812">Transmembrane</keyword>
<feature type="transmembrane region" description="Helical" evidence="1">
    <location>
        <begin position="111"/>
        <end position="137"/>
    </location>
</feature>